<feature type="domain" description="Spermatogenesis-associated protein 20-like TRX" evidence="2">
    <location>
        <begin position="5"/>
        <end position="164"/>
    </location>
</feature>
<dbReference type="InterPro" id="IPR024705">
    <property type="entry name" value="Ssp411"/>
</dbReference>
<dbReference type="EMBL" id="CAUM01000030">
    <property type="protein sequence ID" value="CCV04283.1"/>
    <property type="molecule type" value="Genomic_DNA"/>
</dbReference>
<feature type="region of interest" description="Disordered" evidence="1">
    <location>
        <begin position="554"/>
        <end position="614"/>
    </location>
</feature>
<keyword evidence="4" id="KW-1185">Reference proteome</keyword>
<dbReference type="Gene3D" id="3.40.30.10">
    <property type="entry name" value="Glutaredoxin"/>
    <property type="match status" value="1"/>
</dbReference>
<gene>
    <name evidence="3" type="ORF">MESS2_1250038</name>
</gene>
<evidence type="ECO:0000313" key="4">
    <source>
        <dbReference type="Proteomes" id="UP000012062"/>
    </source>
</evidence>
<dbReference type="InterPro" id="IPR012341">
    <property type="entry name" value="6hp_glycosidase-like_sf"/>
</dbReference>
<accession>M5EJL4</accession>
<dbReference type="SUPFAM" id="SSF52833">
    <property type="entry name" value="Thioredoxin-like"/>
    <property type="match status" value="1"/>
</dbReference>
<organism evidence="3 4">
    <name type="scientific">Mesorhizobium metallidurans STM 2683</name>
    <dbReference type="NCBI Taxonomy" id="1297569"/>
    <lineage>
        <taxon>Bacteria</taxon>
        <taxon>Pseudomonadati</taxon>
        <taxon>Pseudomonadota</taxon>
        <taxon>Alphaproteobacteria</taxon>
        <taxon>Hyphomicrobiales</taxon>
        <taxon>Phyllobacteriaceae</taxon>
        <taxon>Mesorhizobium</taxon>
    </lineage>
</organism>
<proteinExistence type="predicted"/>
<dbReference type="PANTHER" id="PTHR42899:SF1">
    <property type="entry name" value="SPERMATOGENESIS-ASSOCIATED PROTEIN 20"/>
    <property type="match status" value="1"/>
</dbReference>
<name>M5EJL4_9HYPH</name>
<dbReference type="eggNOG" id="COG1331">
    <property type="taxonomic scope" value="Bacteria"/>
</dbReference>
<protein>
    <recommendedName>
        <fullName evidence="2">Spermatogenesis-associated protein 20-like TRX domain-containing protein</fullName>
    </recommendedName>
</protein>
<sequence>MPAQNLLAEEASPYLQQHSGNPVHWRGWSPAALAEARTLDRPILLSVGYAACHWCHVMAHESFENDDVAAVMNRLFVNIKVDREERPDIDQIYMAALSSMGEQGGWPLTMFLTPDGKPFWGGTYFPREARYGRPGFIQVMEAVDKAWRDKRPSLNQSADGLATHVERRLAGGHAKAALDRDTLENLANGIDGIIDRELGGLRGAPKFPNAPFMQTLWLSWLRDGATSHRDAVLTSLQKMLAGGIYDHVGGGLSRYSTDAEWLVPHFEKMLYDNAQSIRLCNWAYTASGNDLFRLRIEETIGWLLREMRADGGAFAASLDADSDGEEGLFYTWGRDEVEAVLGDESALFFNYFTLSSPHGWEGKPVLHQTAAQQVQSVADRDRLIPLKERLLAAREKRVRPGRDGKALTDWNGLMIAALAEAGRSFGRADWIEAAEIAFAHIANAAQNNRLPHSMLGAKKLFPALSSDYAAMTNAAIALFEATGDSQYVDRAGQFIEQLDHWHRDGEKNRLLSDRIGQHRRADPHQGRCRRSYSFGHRPDHRSLGPTVFRYRRSRTAGAGLENRRTRGRPRCPPDLWPGRHRQRLRVRARTAEAGDRRPPRESSSCSGCESKSGPAPGGYCCGNRYGSESADATRRHLAANRQARRLAVHGAGLFAGDYQPQGTRTVATAKIEFVILWRSKERSDAAQTIGSMP</sequence>
<dbReference type="PANTHER" id="PTHR42899">
    <property type="entry name" value="SPERMATOGENESIS-ASSOCIATED PROTEIN 20"/>
    <property type="match status" value="1"/>
</dbReference>
<dbReference type="Proteomes" id="UP000012062">
    <property type="component" value="Unassembled WGS sequence"/>
</dbReference>
<dbReference type="Gene3D" id="1.50.10.10">
    <property type="match status" value="1"/>
</dbReference>
<dbReference type="AlphaFoldDB" id="M5EJL4"/>
<evidence type="ECO:0000313" key="3">
    <source>
        <dbReference type="EMBL" id="CCV04283.1"/>
    </source>
</evidence>
<comment type="caution">
    <text evidence="3">The sequence shown here is derived from an EMBL/GenBank/DDBJ whole genome shotgun (WGS) entry which is preliminary data.</text>
</comment>
<evidence type="ECO:0000259" key="2">
    <source>
        <dbReference type="Pfam" id="PF03190"/>
    </source>
</evidence>
<dbReference type="InterPro" id="IPR004879">
    <property type="entry name" value="Ssp411-like_TRX"/>
</dbReference>
<dbReference type="InterPro" id="IPR036249">
    <property type="entry name" value="Thioredoxin-like_sf"/>
</dbReference>
<feature type="compositionally biased region" description="Basic and acidic residues" evidence="1">
    <location>
        <begin position="589"/>
        <end position="600"/>
    </location>
</feature>
<feature type="compositionally biased region" description="Basic residues" evidence="1">
    <location>
        <begin position="578"/>
        <end position="588"/>
    </location>
</feature>
<dbReference type="SUPFAM" id="SSF48208">
    <property type="entry name" value="Six-hairpin glycosidases"/>
    <property type="match status" value="1"/>
</dbReference>
<feature type="compositionally biased region" description="Low complexity" evidence="1">
    <location>
        <begin position="601"/>
        <end position="614"/>
    </location>
</feature>
<evidence type="ECO:0000256" key="1">
    <source>
        <dbReference type="SAM" id="MobiDB-lite"/>
    </source>
</evidence>
<dbReference type="Pfam" id="PF03190">
    <property type="entry name" value="Thioredox_DsbH"/>
    <property type="match status" value="1"/>
</dbReference>
<dbReference type="InterPro" id="IPR008928">
    <property type="entry name" value="6-hairpin_glycosidase_sf"/>
</dbReference>
<dbReference type="STRING" id="1297569.MESS2_1250038"/>
<dbReference type="GO" id="GO:0005975">
    <property type="term" value="P:carbohydrate metabolic process"/>
    <property type="evidence" value="ECO:0007669"/>
    <property type="project" value="InterPro"/>
</dbReference>
<dbReference type="CDD" id="cd02955">
    <property type="entry name" value="SSP411"/>
    <property type="match status" value="1"/>
</dbReference>
<reference evidence="3 4" key="1">
    <citation type="submission" date="2013-02" db="EMBL/GenBank/DDBJ databases">
        <authorList>
            <person name="Genoscope - CEA"/>
        </authorList>
    </citation>
    <scope>NUCLEOTIDE SEQUENCE [LARGE SCALE GENOMIC DNA]</scope>
    <source>
        <strain evidence="3 4">STM 2683</strain>
    </source>
</reference>